<comment type="caution">
    <text evidence="1">The sequence shown here is derived from an EMBL/GenBank/DDBJ whole genome shotgun (WGS) entry which is preliminary data.</text>
</comment>
<dbReference type="AlphaFoldDB" id="A0A232F045"/>
<keyword evidence="2" id="KW-1185">Reference proteome</keyword>
<name>A0A232F045_9HYME</name>
<reference evidence="1 2" key="1">
    <citation type="journal article" date="2017" name="Curr. Biol.">
        <title>The Evolution of Venom by Co-option of Single-Copy Genes.</title>
        <authorList>
            <person name="Martinson E.O."/>
            <person name="Mrinalini"/>
            <person name="Kelkar Y.D."/>
            <person name="Chang C.H."/>
            <person name="Werren J.H."/>
        </authorList>
    </citation>
    <scope>NUCLEOTIDE SEQUENCE [LARGE SCALE GENOMIC DNA]</scope>
    <source>
        <strain evidence="1 2">Alberta</strain>
        <tissue evidence="1">Whole body</tissue>
    </source>
</reference>
<evidence type="ECO:0000313" key="2">
    <source>
        <dbReference type="Proteomes" id="UP000215335"/>
    </source>
</evidence>
<organism evidence="1 2">
    <name type="scientific">Trichomalopsis sarcophagae</name>
    <dbReference type="NCBI Taxonomy" id="543379"/>
    <lineage>
        <taxon>Eukaryota</taxon>
        <taxon>Metazoa</taxon>
        <taxon>Ecdysozoa</taxon>
        <taxon>Arthropoda</taxon>
        <taxon>Hexapoda</taxon>
        <taxon>Insecta</taxon>
        <taxon>Pterygota</taxon>
        <taxon>Neoptera</taxon>
        <taxon>Endopterygota</taxon>
        <taxon>Hymenoptera</taxon>
        <taxon>Apocrita</taxon>
        <taxon>Proctotrupomorpha</taxon>
        <taxon>Chalcidoidea</taxon>
        <taxon>Pteromalidae</taxon>
        <taxon>Pteromalinae</taxon>
        <taxon>Trichomalopsis</taxon>
    </lineage>
</organism>
<protein>
    <submittedName>
        <fullName evidence="1">Uncharacterized protein</fullName>
    </submittedName>
</protein>
<evidence type="ECO:0000313" key="1">
    <source>
        <dbReference type="EMBL" id="OXU23788.1"/>
    </source>
</evidence>
<gene>
    <name evidence="1" type="ORF">TSAR_016657</name>
</gene>
<dbReference type="EMBL" id="NNAY01001498">
    <property type="protein sequence ID" value="OXU23788.1"/>
    <property type="molecule type" value="Genomic_DNA"/>
</dbReference>
<dbReference type="Proteomes" id="UP000215335">
    <property type="component" value="Unassembled WGS sequence"/>
</dbReference>
<accession>A0A232F045</accession>
<sequence>MFTINRNNECCRKLLMRLNNKISILACKIRFLINFNKSEFVFRENVRTRLQKNVMALLNSKKDFMVRHISTPYSL</sequence>
<proteinExistence type="predicted"/>